<keyword evidence="1 4" id="KW-0378">Hydrolase</keyword>
<dbReference type="EMBL" id="JACXWD010000049">
    <property type="protein sequence ID" value="MBD3868925.1"/>
    <property type="molecule type" value="Genomic_DNA"/>
</dbReference>
<dbReference type="Pfam" id="PF01734">
    <property type="entry name" value="Patatin"/>
    <property type="match status" value="1"/>
</dbReference>
<feature type="active site" description="Nucleophile" evidence="4">
    <location>
        <position position="59"/>
    </location>
</feature>
<evidence type="ECO:0000313" key="8">
    <source>
        <dbReference type="Proteomes" id="UP000648239"/>
    </source>
</evidence>
<dbReference type="InterPro" id="IPR016035">
    <property type="entry name" value="Acyl_Trfase/lysoPLipase"/>
</dbReference>
<dbReference type="PANTHER" id="PTHR14226:SF29">
    <property type="entry name" value="NEUROPATHY TARGET ESTERASE SWS"/>
    <property type="match status" value="1"/>
</dbReference>
<keyword evidence="2 4" id="KW-0442">Lipid degradation</keyword>
<dbReference type="InterPro" id="IPR002641">
    <property type="entry name" value="PNPLA_dom"/>
</dbReference>
<comment type="caution">
    <text evidence="7">The sequence shown here is derived from an EMBL/GenBank/DDBJ whole genome shotgun (WGS) entry which is preliminary data.</text>
</comment>
<organism evidence="7 8">
    <name type="scientific">Candidatus Polarisedimenticola svalbardensis</name>
    <dbReference type="NCBI Taxonomy" id="2886004"/>
    <lineage>
        <taxon>Bacteria</taxon>
        <taxon>Pseudomonadati</taxon>
        <taxon>Acidobacteriota</taxon>
        <taxon>Candidatus Polarisedimenticolia</taxon>
        <taxon>Candidatus Polarisedimenticolales</taxon>
        <taxon>Candidatus Polarisedimenticolaceae</taxon>
        <taxon>Candidatus Polarisedimenticola</taxon>
    </lineage>
</organism>
<feature type="short sequence motif" description="GXSXG" evidence="4">
    <location>
        <begin position="57"/>
        <end position="61"/>
    </location>
</feature>
<sequence length="729" mass="79519">MKRIAGVLLACCLVQPVTAAEPTTCLVLSGGSARGAAHVGVLEALEELHIPVDCVVGTSMGAVIGGLYASGMSPQRIREVTVSTDWEDLFTDRPARERIPFRRKQFDNLPIFEFEFGLNRSGLTLPTGLIAGQKLDFLLKALLLNTTVVESFDDLPVPYRAVATDLATGGMVVLERGDLATALRASMSVPGAFSPIRIDGLDLVDGGIARNLPVDVARDWGAVRVLAVDISNPVRPQEEDISALGVVSRTMNMLMEQNMDISRQSIGPADFYIKPDLGDMGPGDFDRVEEAIEQGKAAVLAEQDRLRPFVVSAGEFESYLEEREQRLTQRGSSPVLDDLIIEGLQRVDGGRVTSRLKTKAGERLDLNVLGRDLARVYEMGEFERVEFDLDPGPHGNLLRIHATEKTWGPNFVRFGLELEADFRGSGEFAALAELNRVGMNRLGGEWRTLLAVGEENRLLTEFYQPLNRKGRWFVSPGFIASREREDLFNEDGSVSRFLVDSFEGRMELGYQFGRYGEFRSGISRGRLNTDLDTGGVLENASRVNTGGFRAAITLDQLDSANFPRRGFFLQSELFLSRDGLGAEQEYDQLSTVLVDAGSWGRNSLVSVISFGSDLGTMLPPYGEFTLGGFLNLSGLPPESLRGQTSALARLVVYREVGRLPSGLGRGIYVGGSLEAGNAWPVGVKPAWGDLRPAGALFFGVDSVFGPFFLGYGRSDTGDGSLYLFLGRPF</sequence>
<protein>
    <submittedName>
        <fullName evidence="7">Patatin-like phospholipase family protein</fullName>
    </submittedName>
</protein>
<dbReference type="GO" id="GO:0016042">
    <property type="term" value="P:lipid catabolic process"/>
    <property type="evidence" value="ECO:0007669"/>
    <property type="project" value="UniProtKB-UniRule"/>
</dbReference>
<dbReference type="AlphaFoldDB" id="A0A8J7C298"/>
<dbReference type="PANTHER" id="PTHR14226">
    <property type="entry name" value="NEUROPATHY TARGET ESTERASE/SWISS CHEESE D.MELANOGASTER"/>
    <property type="match status" value="1"/>
</dbReference>
<gene>
    <name evidence="7" type="ORF">IFK94_12425</name>
</gene>
<reference evidence="7 8" key="1">
    <citation type="submission" date="2020-08" db="EMBL/GenBank/DDBJ databases">
        <title>Acidobacteriota in marine sediments use diverse sulfur dissimilation pathways.</title>
        <authorList>
            <person name="Wasmund K."/>
        </authorList>
    </citation>
    <scope>NUCLEOTIDE SEQUENCE [LARGE SCALE GENOMIC DNA]</scope>
    <source>
        <strain evidence="7">MAG AM4</strain>
    </source>
</reference>
<dbReference type="CDD" id="cd07205">
    <property type="entry name" value="Pat_PNPLA6_PNPLA7_NTE1_like"/>
    <property type="match status" value="1"/>
</dbReference>
<comment type="caution">
    <text evidence="4">Lacks conserved residue(s) required for the propagation of feature annotation.</text>
</comment>
<evidence type="ECO:0000259" key="6">
    <source>
        <dbReference type="PROSITE" id="PS51635"/>
    </source>
</evidence>
<evidence type="ECO:0000256" key="2">
    <source>
        <dbReference type="ARBA" id="ARBA00022963"/>
    </source>
</evidence>
<dbReference type="Gene3D" id="3.10.20.310">
    <property type="entry name" value="membrane protein fhac"/>
    <property type="match status" value="1"/>
</dbReference>
<name>A0A8J7C298_9BACT</name>
<evidence type="ECO:0000313" key="7">
    <source>
        <dbReference type="EMBL" id="MBD3868925.1"/>
    </source>
</evidence>
<dbReference type="SUPFAM" id="SSF52151">
    <property type="entry name" value="FabD/lysophospholipase-like"/>
    <property type="match status" value="1"/>
</dbReference>
<keyword evidence="5" id="KW-0732">Signal</keyword>
<dbReference type="Gene3D" id="3.40.1090.10">
    <property type="entry name" value="Cytosolic phospholipase A2 catalytic domain"/>
    <property type="match status" value="2"/>
</dbReference>
<feature type="active site" description="Proton acceptor" evidence="4">
    <location>
        <position position="205"/>
    </location>
</feature>
<evidence type="ECO:0000256" key="1">
    <source>
        <dbReference type="ARBA" id="ARBA00022801"/>
    </source>
</evidence>
<proteinExistence type="predicted"/>
<feature type="chain" id="PRO_5035235556" evidence="5">
    <location>
        <begin position="20"/>
        <end position="729"/>
    </location>
</feature>
<feature type="short sequence motif" description="DGA/G" evidence="4">
    <location>
        <begin position="205"/>
        <end position="207"/>
    </location>
</feature>
<evidence type="ECO:0000256" key="4">
    <source>
        <dbReference type="PROSITE-ProRule" id="PRU01161"/>
    </source>
</evidence>
<dbReference type="GO" id="GO:0016787">
    <property type="term" value="F:hydrolase activity"/>
    <property type="evidence" value="ECO:0007669"/>
    <property type="project" value="UniProtKB-UniRule"/>
</dbReference>
<evidence type="ECO:0000256" key="3">
    <source>
        <dbReference type="ARBA" id="ARBA00023098"/>
    </source>
</evidence>
<keyword evidence="3 4" id="KW-0443">Lipid metabolism</keyword>
<dbReference type="PROSITE" id="PS51635">
    <property type="entry name" value="PNPLA"/>
    <property type="match status" value="1"/>
</dbReference>
<dbReference type="Proteomes" id="UP000648239">
    <property type="component" value="Unassembled WGS sequence"/>
</dbReference>
<dbReference type="Gene3D" id="2.40.160.50">
    <property type="entry name" value="membrane protein fhac: a member of the omp85/tpsb transporter family"/>
    <property type="match status" value="1"/>
</dbReference>
<feature type="domain" description="PNPLA" evidence="6">
    <location>
        <begin position="26"/>
        <end position="218"/>
    </location>
</feature>
<dbReference type="InterPro" id="IPR050301">
    <property type="entry name" value="NTE"/>
</dbReference>
<feature type="signal peptide" evidence="5">
    <location>
        <begin position="1"/>
        <end position="19"/>
    </location>
</feature>
<accession>A0A8J7C298</accession>
<evidence type="ECO:0000256" key="5">
    <source>
        <dbReference type="SAM" id="SignalP"/>
    </source>
</evidence>